<accession>A0AAQ3UTA9</accession>
<dbReference type="EMBL" id="CP144754">
    <property type="protein sequence ID" value="WVZ98115.1"/>
    <property type="molecule type" value="Genomic_DNA"/>
</dbReference>
<dbReference type="Pfam" id="PF13650">
    <property type="entry name" value="Asp_protease_2"/>
    <property type="match status" value="1"/>
</dbReference>
<evidence type="ECO:0000313" key="2">
    <source>
        <dbReference type="Proteomes" id="UP001341281"/>
    </source>
</evidence>
<proteinExistence type="predicted"/>
<name>A0AAQ3UTA9_PASNO</name>
<gene>
    <name evidence="1" type="ORF">U9M48_043593</name>
</gene>
<dbReference type="Gene3D" id="2.40.70.10">
    <property type="entry name" value="Acid Proteases"/>
    <property type="match status" value="1"/>
</dbReference>
<evidence type="ECO:0008006" key="3">
    <source>
        <dbReference type="Google" id="ProtNLM"/>
    </source>
</evidence>
<dbReference type="InterPro" id="IPR021109">
    <property type="entry name" value="Peptidase_aspartic_dom_sf"/>
</dbReference>
<dbReference type="Proteomes" id="UP001341281">
    <property type="component" value="Chromosome 10"/>
</dbReference>
<evidence type="ECO:0000313" key="1">
    <source>
        <dbReference type="EMBL" id="WVZ98115.1"/>
    </source>
</evidence>
<organism evidence="1 2">
    <name type="scientific">Paspalum notatum var. saurae</name>
    <dbReference type="NCBI Taxonomy" id="547442"/>
    <lineage>
        <taxon>Eukaryota</taxon>
        <taxon>Viridiplantae</taxon>
        <taxon>Streptophyta</taxon>
        <taxon>Embryophyta</taxon>
        <taxon>Tracheophyta</taxon>
        <taxon>Spermatophyta</taxon>
        <taxon>Magnoliopsida</taxon>
        <taxon>Liliopsida</taxon>
        <taxon>Poales</taxon>
        <taxon>Poaceae</taxon>
        <taxon>PACMAD clade</taxon>
        <taxon>Panicoideae</taxon>
        <taxon>Andropogonodae</taxon>
        <taxon>Paspaleae</taxon>
        <taxon>Paspalinae</taxon>
        <taxon>Paspalum</taxon>
    </lineage>
</organism>
<protein>
    <recommendedName>
        <fullName evidence="3">Gag-pol polyprotein</fullName>
    </recommendedName>
</protein>
<dbReference type="CDD" id="cd00303">
    <property type="entry name" value="retropepsin_like"/>
    <property type="match status" value="1"/>
</dbReference>
<dbReference type="SUPFAM" id="SSF50630">
    <property type="entry name" value="Acid proteases"/>
    <property type="match status" value="1"/>
</dbReference>
<reference evidence="1 2" key="1">
    <citation type="submission" date="2024-02" db="EMBL/GenBank/DDBJ databases">
        <title>High-quality chromosome-scale genome assembly of Pensacola bahiagrass (Paspalum notatum Flugge var. saurae).</title>
        <authorList>
            <person name="Vega J.M."/>
            <person name="Podio M."/>
            <person name="Orjuela J."/>
            <person name="Siena L.A."/>
            <person name="Pessino S.C."/>
            <person name="Combes M.C."/>
            <person name="Mariac C."/>
            <person name="Albertini E."/>
            <person name="Pupilli F."/>
            <person name="Ortiz J.P.A."/>
            <person name="Leblanc O."/>
        </authorList>
    </citation>
    <scope>NUCLEOTIDE SEQUENCE [LARGE SCALE GENOMIC DNA]</scope>
    <source>
        <strain evidence="1">R1</strain>
        <tissue evidence="1">Leaf</tissue>
    </source>
</reference>
<keyword evidence="2" id="KW-1185">Reference proteome</keyword>
<dbReference type="AlphaFoldDB" id="A0AAQ3UTA9"/>
<sequence length="136" mass="14782">MAQRRAAGLCYNCDDKFVYGHKCKRLFILEGVPDEDEPRGAAAPDNSSTDEPAISLHALTGIRSNTYHTMRMWVNIGTVRLTALLDSGSTHNFMDSAVASRLHLPAKHSTNMHVTVGNGDRVACSSRIPDIAMVVG</sequence>